<dbReference type="AlphaFoldDB" id="A0A9P0BN52"/>
<protein>
    <recommendedName>
        <fullName evidence="6">Fibrillar collagen NC1 domain-containing protein</fullName>
    </recommendedName>
</protein>
<dbReference type="SMART" id="SM00038">
    <property type="entry name" value="COLFI"/>
    <property type="match status" value="1"/>
</dbReference>
<dbReference type="Pfam" id="PF01391">
    <property type="entry name" value="Collagen"/>
    <property type="match status" value="1"/>
</dbReference>
<evidence type="ECO:0000256" key="1">
    <source>
        <dbReference type="ARBA" id="ARBA00004613"/>
    </source>
</evidence>
<dbReference type="GO" id="GO:0005576">
    <property type="term" value="C:extracellular region"/>
    <property type="evidence" value="ECO:0007669"/>
    <property type="project" value="UniProtKB-SubCell"/>
</dbReference>
<keyword evidence="5" id="KW-1133">Transmembrane helix</keyword>
<dbReference type="EMBL" id="LR824015">
    <property type="protein sequence ID" value="CAH0583160.1"/>
    <property type="molecule type" value="Genomic_DNA"/>
</dbReference>
<keyword evidence="8" id="KW-1185">Reference proteome</keyword>
<dbReference type="Gene3D" id="2.60.120.1000">
    <property type="match status" value="1"/>
</dbReference>
<feature type="domain" description="Fibrillar collagen NC1" evidence="6">
    <location>
        <begin position="67"/>
        <end position="305"/>
    </location>
</feature>
<evidence type="ECO:0000256" key="2">
    <source>
        <dbReference type="ARBA" id="ARBA00022525"/>
    </source>
</evidence>
<organism evidence="7 8">
    <name type="scientific">Chrysodeixis includens</name>
    <name type="common">Soybean looper</name>
    <name type="synonym">Pseudoplusia includens</name>
    <dbReference type="NCBI Taxonomy" id="689277"/>
    <lineage>
        <taxon>Eukaryota</taxon>
        <taxon>Metazoa</taxon>
        <taxon>Ecdysozoa</taxon>
        <taxon>Arthropoda</taxon>
        <taxon>Hexapoda</taxon>
        <taxon>Insecta</taxon>
        <taxon>Pterygota</taxon>
        <taxon>Neoptera</taxon>
        <taxon>Endopterygota</taxon>
        <taxon>Lepidoptera</taxon>
        <taxon>Glossata</taxon>
        <taxon>Ditrysia</taxon>
        <taxon>Noctuoidea</taxon>
        <taxon>Noctuidae</taxon>
        <taxon>Plusiinae</taxon>
        <taxon>Chrysodeixis</taxon>
    </lineage>
</organism>
<keyword evidence="5" id="KW-0812">Transmembrane</keyword>
<evidence type="ECO:0000259" key="6">
    <source>
        <dbReference type="PROSITE" id="PS51461"/>
    </source>
</evidence>
<dbReference type="PROSITE" id="PS51461">
    <property type="entry name" value="NC1_FIB"/>
    <property type="match status" value="1"/>
</dbReference>
<evidence type="ECO:0000256" key="4">
    <source>
        <dbReference type="SAM" id="MobiDB-lite"/>
    </source>
</evidence>
<keyword evidence="3" id="KW-0176">Collagen</keyword>
<feature type="compositionally biased region" description="Low complexity" evidence="4">
    <location>
        <begin position="75"/>
        <end position="91"/>
    </location>
</feature>
<keyword evidence="5" id="KW-0472">Membrane</keyword>
<dbReference type="GO" id="GO:0005581">
    <property type="term" value="C:collagen trimer"/>
    <property type="evidence" value="ECO:0007669"/>
    <property type="project" value="UniProtKB-KW"/>
</dbReference>
<accession>A0A9P0BN52</accession>
<proteinExistence type="predicted"/>
<evidence type="ECO:0000256" key="5">
    <source>
        <dbReference type="SAM" id="Phobius"/>
    </source>
</evidence>
<dbReference type="InterPro" id="IPR008160">
    <property type="entry name" value="Collagen"/>
</dbReference>
<dbReference type="InterPro" id="IPR000885">
    <property type="entry name" value="Fib_collagen_C"/>
</dbReference>
<evidence type="ECO:0000313" key="8">
    <source>
        <dbReference type="Proteomes" id="UP001154114"/>
    </source>
</evidence>
<gene>
    <name evidence="7" type="ORF">CINC_LOCUS2150</name>
</gene>
<dbReference type="OrthoDB" id="8939548at2759"/>
<name>A0A9P0BN52_CHRIL</name>
<keyword evidence="2" id="KW-0964">Secreted</keyword>
<dbReference type="GO" id="GO:0005201">
    <property type="term" value="F:extracellular matrix structural constituent"/>
    <property type="evidence" value="ECO:0007669"/>
    <property type="project" value="InterPro"/>
</dbReference>
<dbReference type="Pfam" id="PF01410">
    <property type="entry name" value="COLFI"/>
    <property type="match status" value="1"/>
</dbReference>
<sequence length="305" mass="33566">MGSVVFINISYYFIIFIGLQSALAQLPSTKELSSDGDTCTVKLDTCRLKVSDYPQLKNGEKGEPGNQGLPGPIGPRGLPGPVGSPGAPGLPGSPCKITPVIKNEEGVEEFSSDSNDKTCNLAPEGLESGYYTTGIPPDFFDIYCNMTTRETCIRRSKKTGAYEYNAEKGAFWLSSVGFNFRNLYELDQRQISFLQAMSGLSVRQTLKYHCIDSVPYPKYNTSSAVKLLTWNDIIIDAYPTKESPLFYSVPPETDGCVEGGTEWSSSIIEIRSTYVNRLPIRDVWIADVRGPNQKVAIESVEICFV</sequence>
<evidence type="ECO:0000256" key="3">
    <source>
        <dbReference type="ARBA" id="ARBA00023119"/>
    </source>
</evidence>
<feature type="transmembrane region" description="Helical" evidence="5">
    <location>
        <begin position="6"/>
        <end position="24"/>
    </location>
</feature>
<evidence type="ECO:0000313" key="7">
    <source>
        <dbReference type="EMBL" id="CAH0583160.1"/>
    </source>
</evidence>
<comment type="subcellular location">
    <subcellularLocation>
        <location evidence="1">Secreted</location>
    </subcellularLocation>
</comment>
<reference evidence="7" key="1">
    <citation type="submission" date="2021-12" db="EMBL/GenBank/DDBJ databases">
        <authorList>
            <person name="King R."/>
        </authorList>
    </citation>
    <scope>NUCLEOTIDE SEQUENCE</scope>
</reference>
<dbReference type="Proteomes" id="UP001154114">
    <property type="component" value="Chromosome 12"/>
</dbReference>
<feature type="region of interest" description="Disordered" evidence="4">
    <location>
        <begin position="54"/>
        <end position="91"/>
    </location>
</feature>